<feature type="transmembrane region" description="Helical" evidence="7">
    <location>
        <begin position="200"/>
        <end position="225"/>
    </location>
</feature>
<evidence type="ECO:0000256" key="2">
    <source>
        <dbReference type="ARBA" id="ARBA00022448"/>
    </source>
</evidence>
<keyword evidence="3" id="KW-1003">Cell membrane</keyword>
<reference evidence="10" key="1">
    <citation type="journal article" date="2019" name="Int. J. Syst. Evol. Microbiol.">
        <title>The Global Catalogue of Microorganisms (GCM) 10K type strain sequencing project: providing services to taxonomists for standard genome sequencing and annotation.</title>
        <authorList>
            <consortium name="The Broad Institute Genomics Platform"/>
            <consortium name="The Broad Institute Genome Sequencing Center for Infectious Disease"/>
            <person name="Wu L."/>
            <person name="Ma J."/>
        </authorList>
    </citation>
    <scope>NUCLEOTIDE SEQUENCE [LARGE SCALE GENOMIC DNA]</scope>
    <source>
        <strain evidence="10">CCUG 66188</strain>
    </source>
</reference>
<dbReference type="EMBL" id="JBHSWG010000001">
    <property type="protein sequence ID" value="MFC6758536.1"/>
    <property type="molecule type" value="Genomic_DNA"/>
</dbReference>
<keyword evidence="5 7" id="KW-1133">Transmembrane helix</keyword>
<comment type="subcellular location">
    <subcellularLocation>
        <location evidence="1 7">Cell membrane</location>
        <topology evidence="1 7">Multi-pass membrane protein</topology>
    </subcellularLocation>
</comment>
<keyword evidence="10" id="KW-1185">Reference proteome</keyword>
<dbReference type="InterPro" id="IPR000515">
    <property type="entry name" value="MetI-like"/>
</dbReference>
<evidence type="ECO:0000313" key="9">
    <source>
        <dbReference type="EMBL" id="MFC6758536.1"/>
    </source>
</evidence>
<dbReference type="InterPro" id="IPR035906">
    <property type="entry name" value="MetI-like_sf"/>
</dbReference>
<keyword evidence="4 7" id="KW-0812">Transmembrane</keyword>
<evidence type="ECO:0000256" key="1">
    <source>
        <dbReference type="ARBA" id="ARBA00004651"/>
    </source>
</evidence>
<dbReference type="PROSITE" id="PS50928">
    <property type="entry name" value="ABC_TM1"/>
    <property type="match status" value="1"/>
</dbReference>
<comment type="similarity">
    <text evidence="7">Belongs to the binding-protein-dependent transport system permease family.</text>
</comment>
<organism evidence="9 10">
    <name type="scientific">Sulfitobacter porphyrae</name>
    <dbReference type="NCBI Taxonomy" id="1246864"/>
    <lineage>
        <taxon>Bacteria</taxon>
        <taxon>Pseudomonadati</taxon>
        <taxon>Pseudomonadota</taxon>
        <taxon>Alphaproteobacteria</taxon>
        <taxon>Rhodobacterales</taxon>
        <taxon>Roseobacteraceae</taxon>
        <taxon>Sulfitobacter</taxon>
    </lineage>
</organism>
<dbReference type="PANTHER" id="PTHR30193">
    <property type="entry name" value="ABC TRANSPORTER PERMEASE PROTEIN"/>
    <property type="match status" value="1"/>
</dbReference>
<gene>
    <name evidence="9" type="ORF">ACFQFQ_01890</name>
</gene>
<evidence type="ECO:0000313" key="10">
    <source>
        <dbReference type="Proteomes" id="UP001596353"/>
    </source>
</evidence>
<proteinExistence type="inferred from homology"/>
<dbReference type="Gene3D" id="1.10.3720.10">
    <property type="entry name" value="MetI-like"/>
    <property type="match status" value="1"/>
</dbReference>
<evidence type="ECO:0000256" key="5">
    <source>
        <dbReference type="ARBA" id="ARBA00022989"/>
    </source>
</evidence>
<evidence type="ECO:0000256" key="6">
    <source>
        <dbReference type="ARBA" id="ARBA00023136"/>
    </source>
</evidence>
<feature type="domain" description="ABC transmembrane type-1" evidence="8">
    <location>
        <begin position="68"/>
        <end position="281"/>
    </location>
</feature>
<dbReference type="CDD" id="cd06261">
    <property type="entry name" value="TM_PBP2"/>
    <property type="match status" value="1"/>
</dbReference>
<dbReference type="SUPFAM" id="SSF161098">
    <property type="entry name" value="MetI-like"/>
    <property type="match status" value="1"/>
</dbReference>
<protein>
    <submittedName>
        <fullName evidence="9">Carbohydrate ABC transporter permease</fullName>
    </submittedName>
</protein>
<dbReference type="InterPro" id="IPR051393">
    <property type="entry name" value="ABC_transporter_permease"/>
</dbReference>
<accession>A0ABW2AZY5</accession>
<feature type="transmembrane region" description="Helical" evidence="7">
    <location>
        <begin position="71"/>
        <end position="93"/>
    </location>
</feature>
<feature type="transmembrane region" description="Helical" evidence="7">
    <location>
        <begin position="105"/>
        <end position="125"/>
    </location>
</feature>
<keyword evidence="6 7" id="KW-0472">Membrane</keyword>
<evidence type="ECO:0000256" key="4">
    <source>
        <dbReference type="ARBA" id="ARBA00022692"/>
    </source>
</evidence>
<name>A0ABW2AZY5_9RHOB</name>
<feature type="transmembrane region" description="Helical" evidence="7">
    <location>
        <begin position="261"/>
        <end position="284"/>
    </location>
</feature>
<keyword evidence="2 7" id="KW-0813">Transport</keyword>
<comment type="caution">
    <text evidence="9">The sequence shown here is derived from an EMBL/GenBank/DDBJ whole genome shotgun (WGS) entry which is preliminary data.</text>
</comment>
<evidence type="ECO:0000256" key="3">
    <source>
        <dbReference type="ARBA" id="ARBA00022475"/>
    </source>
</evidence>
<dbReference type="Proteomes" id="UP001596353">
    <property type="component" value="Unassembled WGS sequence"/>
</dbReference>
<feature type="transmembrane region" description="Helical" evidence="7">
    <location>
        <begin position="155"/>
        <end position="179"/>
    </location>
</feature>
<sequence length="294" mass="32470">MAKFSGTRAHVYLAMLPVWIIVLVALVGSTVWTFVISLTNSKLLPIYKFNFFHQYELLLKLPAWQVAVTNLIVFGVLFIAICLVFGFIMAIMMDQRIRGEAFFRTVFLYPYAMSFVVTGLVWQWVLNPGFGIQAAVRGLGFESFTFDWIVQPDRAIYILVLAAVWQGSGLVMAILLAGLRGVDEDLWKATRIDGIAKWRVYTSIVLPIIAPMAATATVLLAVSVVKAYDLVVALTGGGPGNATEVPAKFVMENLFARQNVALANAGAIMMLVAVIAILVPMYYARRYMAQKAEA</sequence>
<dbReference type="PANTHER" id="PTHR30193:SF42">
    <property type="entry name" value="ABC TRANSPORTER PERMEASE PROTEIN"/>
    <property type="match status" value="1"/>
</dbReference>
<evidence type="ECO:0000259" key="8">
    <source>
        <dbReference type="PROSITE" id="PS50928"/>
    </source>
</evidence>
<feature type="transmembrane region" description="Helical" evidence="7">
    <location>
        <begin position="12"/>
        <end position="35"/>
    </location>
</feature>
<evidence type="ECO:0000256" key="7">
    <source>
        <dbReference type="RuleBase" id="RU363032"/>
    </source>
</evidence>
<dbReference type="Pfam" id="PF00528">
    <property type="entry name" value="BPD_transp_1"/>
    <property type="match status" value="1"/>
</dbReference>